<protein>
    <submittedName>
        <fullName evidence="2">UDP-galactopyranose mutase</fullName>
        <ecNumber evidence="2">5.4.99.9</ecNumber>
    </submittedName>
</protein>
<keyword evidence="3" id="KW-1185">Reference proteome</keyword>
<dbReference type="Gene3D" id="3.50.50.60">
    <property type="entry name" value="FAD/NAD(P)-binding domain"/>
    <property type="match status" value="1"/>
</dbReference>
<accession>A0A5C5WR01</accession>
<dbReference type="AlphaFoldDB" id="A0A5C5WR01"/>
<organism evidence="2 3">
    <name type="scientific">Rubripirellula amarantea</name>
    <dbReference type="NCBI Taxonomy" id="2527999"/>
    <lineage>
        <taxon>Bacteria</taxon>
        <taxon>Pseudomonadati</taxon>
        <taxon>Planctomycetota</taxon>
        <taxon>Planctomycetia</taxon>
        <taxon>Pirellulales</taxon>
        <taxon>Pirellulaceae</taxon>
        <taxon>Rubripirellula</taxon>
    </lineage>
</organism>
<dbReference type="NCBIfam" id="NF005548">
    <property type="entry name" value="PRK07208.1-4"/>
    <property type="match status" value="1"/>
</dbReference>
<dbReference type="PANTHER" id="PTHR21197">
    <property type="entry name" value="UDP-GALACTOPYRANOSE MUTASE"/>
    <property type="match status" value="1"/>
</dbReference>
<dbReference type="EMBL" id="SJPI01000001">
    <property type="protein sequence ID" value="TWT53324.1"/>
    <property type="molecule type" value="Genomic_DNA"/>
</dbReference>
<dbReference type="RefSeq" id="WP_146513559.1">
    <property type="nucleotide sequence ID" value="NZ_SJPI01000001.1"/>
</dbReference>
<dbReference type="SUPFAM" id="SSF51905">
    <property type="entry name" value="FAD/NAD(P)-binding domain"/>
    <property type="match status" value="1"/>
</dbReference>
<evidence type="ECO:0000313" key="3">
    <source>
        <dbReference type="Proteomes" id="UP000316598"/>
    </source>
</evidence>
<evidence type="ECO:0000313" key="2">
    <source>
        <dbReference type="EMBL" id="TWT53324.1"/>
    </source>
</evidence>
<gene>
    <name evidence="2" type="primary">rfbD</name>
    <name evidence="2" type="ORF">Pla22_09530</name>
</gene>
<dbReference type="EC" id="5.4.99.9" evidence="2"/>
<proteinExistence type="predicted"/>
<reference evidence="2 3" key="1">
    <citation type="submission" date="2019-02" db="EMBL/GenBank/DDBJ databases">
        <title>Deep-cultivation of Planctomycetes and their phenomic and genomic characterization uncovers novel biology.</title>
        <authorList>
            <person name="Wiegand S."/>
            <person name="Jogler M."/>
            <person name="Boedeker C."/>
            <person name="Pinto D."/>
            <person name="Vollmers J."/>
            <person name="Rivas-Marin E."/>
            <person name="Kohn T."/>
            <person name="Peeters S.H."/>
            <person name="Heuer A."/>
            <person name="Rast P."/>
            <person name="Oberbeckmann S."/>
            <person name="Bunk B."/>
            <person name="Jeske O."/>
            <person name="Meyerdierks A."/>
            <person name="Storesund J.E."/>
            <person name="Kallscheuer N."/>
            <person name="Luecker S."/>
            <person name="Lage O.M."/>
            <person name="Pohl T."/>
            <person name="Merkel B.J."/>
            <person name="Hornburger P."/>
            <person name="Mueller R.-W."/>
            <person name="Bruemmer F."/>
            <person name="Labrenz M."/>
            <person name="Spormann A.M."/>
            <person name="Op Den Camp H."/>
            <person name="Overmann J."/>
            <person name="Amann R."/>
            <person name="Jetten M.S.M."/>
            <person name="Mascher T."/>
            <person name="Medema M.H."/>
            <person name="Devos D.P."/>
            <person name="Kaster A.-K."/>
            <person name="Ovreas L."/>
            <person name="Rohde M."/>
            <person name="Galperin M.Y."/>
            <person name="Jogler C."/>
        </authorList>
    </citation>
    <scope>NUCLEOTIDE SEQUENCE [LARGE SCALE GENOMIC DNA]</scope>
    <source>
        <strain evidence="2 3">Pla22</strain>
    </source>
</reference>
<dbReference type="GO" id="GO:0005829">
    <property type="term" value="C:cytosol"/>
    <property type="evidence" value="ECO:0007669"/>
    <property type="project" value="TreeGrafter"/>
</dbReference>
<dbReference type="Pfam" id="PF01593">
    <property type="entry name" value="Amino_oxidase"/>
    <property type="match status" value="1"/>
</dbReference>
<dbReference type="PANTHER" id="PTHR21197:SF0">
    <property type="entry name" value="UDP-GALACTOPYRANOSE MUTASE"/>
    <property type="match status" value="1"/>
</dbReference>
<evidence type="ECO:0000259" key="1">
    <source>
        <dbReference type="Pfam" id="PF01593"/>
    </source>
</evidence>
<feature type="domain" description="Amine oxidase" evidence="1">
    <location>
        <begin position="11"/>
        <end position="391"/>
    </location>
</feature>
<dbReference type="GO" id="GO:0050660">
    <property type="term" value="F:flavin adenine dinucleotide binding"/>
    <property type="evidence" value="ECO:0007669"/>
    <property type="project" value="TreeGrafter"/>
</dbReference>
<dbReference type="Proteomes" id="UP000316598">
    <property type="component" value="Unassembled WGS sequence"/>
</dbReference>
<dbReference type="GO" id="GO:0008767">
    <property type="term" value="F:UDP-galactopyranose mutase activity"/>
    <property type="evidence" value="ECO:0007669"/>
    <property type="project" value="UniProtKB-EC"/>
</dbReference>
<dbReference type="GO" id="GO:0016491">
    <property type="term" value="F:oxidoreductase activity"/>
    <property type="evidence" value="ECO:0007669"/>
    <property type="project" value="InterPro"/>
</dbReference>
<sequence>MRVAIIGAGPAGMTAALQLCRGGADVTVYEASQHIGGMSRSLDLWGHRVDMGPHRFFSTDARVNGLWLDVVGRDYAMVNRLTRIYYQDKFFHYPLRPFDTLRNIGLSKAFACTLSYVKERILRGQSPHENESFESWCVRRFGRKLHETFFKSYSEKLWGIPCDELSADFAAQRISSFSLPEAILSAISNRRAAQHKTLVDSFAYPFGGTGAVYDKMADQVRHLGGTIALNTPVRRVVHEGYKVTGLELAGHENNCTTDESFDHVVSTMPLTSLVRGMQDAPSDVVDAAAQLRFRNTLLVFLNIDSSELFDDQWLYIHDPKVQVGRVTNFRNWVPDLYQDQSTSVIACEYWCDHNDAIWSTNDDELIERATNELRSTRLLNSERVLAGHVERLPRCYPVYRRGYRKHVDRISDHLRQYSGLLPIGRYGSFKYNNQDHSILMGILAAENILNDARHDLWNVNADFTQYHERAVIAAEGLISQPQVSSHAMAIA</sequence>
<comment type="caution">
    <text evidence="2">The sequence shown here is derived from an EMBL/GenBank/DDBJ whole genome shotgun (WGS) entry which is preliminary data.</text>
</comment>
<dbReference type="OrthoDB" id="9767561at2"/>
<dbReference type="InterPro" id="IPR002937">
    <property type="entry name" value="Amino_oxidase"/>
</dbReference>
<keyword evidence="2" id="KW-0413">Isomerase</keyword>
<name>A0A5C5WR01_9BACT</name>
<dbReference type="InterPro" id="IPR036188">
    <property type="entry name" value="FAD/NAD-bd_sf"/>
</dbReference>
<dbReference type="PRINTS" id="PR00419">
    <property type="entry name" value="ADXRDTASE"/>
</dbReference>